<feature type="transmembrane region" description="Helical" evidence="5">
    <location>
        <begin position="49"/>
        <end position="67"/>
    </location>
</feature>
<feature type="transmembrane region" description="Helical" evidence="5">
    <location>
        <begin position="21"/>
        <end position="43"/>
    </location>
</feature>
<sequence length="429" mass="47418">ADTKGTSLKKNDNPTVTSKNWKAYMVAVAVDFLSIFLPLILVSTVLAEWTYVSAICLVLLLLFSAGFKSPSTSQYREGSSRYREDGVLSVRTYISFYRVAMMLVTCLCILAVDFSIFPRRYAKTETYGVSLMDIGVGSFVLANSLVSRQARGIATVENEMTKSILELCKTAFIESGKETEKKLRNAVQSTSPLLFLGFARLISMAGVDYQVHVGEYGVHWNFFFTLAAVSVLTSIINVPPNYSGCLGSSILLGYQVCLKRGLNVYLLSNERGGDIISQNKEGIFSIFVIMKGIGLCHEAREKHWFVGGAACLIWLITILLERHVERPSRRMCNLAYVTLVLASNLQVLAIAMLSDCVPGHKVSVLEKAFDQNLLGSFLLANVLTGLINLFVDTLFVSSVSALIILIVYAFVLSAFVSFADFYGMKLKFW</sequence>
<evidence type="ECO:0000256" key="1">
    <source>
        <dbReference type="ARBA" id="ARBA00004141"/>
    </source>
</evidence>
<evidence type="ECO:0000256" key="2">
    <source>
        <dbReference type="ARBA" id="ARBA00022692"/>
    </source>
</evidence>
<keyword evidence="3 5" id="KW-1133">Transmembrane helix</keyword>
<protein>
    <recommendedName>
        <fullName evidence="8">GPI-anchored wall transfer protein 1</fullName>
    </recommendedName>
</protein>
<feature type="transmembrane region" description="Helical" evidence="5">
    <location>
        <begin position="373"/>
        <end position="391"/>
    </location>
</feature>
<dbReference type="Proteomes" id="UP001188597">
    <property type="component" value="Unassembled WGS sequence"/>
</dbReference>
<feature type="transmembrane region" description="Helical" evidence="5">
    <location>
        <begin position="332"/>
        <end position="353"/>
    </location>
</feature>
<proteinExistence type="predicted"/>
<dbReference type="AlphaFoldDB" id="A0AA88XFU5"/>
<dbReference type="GO" id="GO:0016020">
    <property type="term" value="C:membrane"/>
    <property type="evidence" value="ECO:0007669"/>
    <property type="project" value="UniProtKB-SubCell"/>
</dbReference>
<evidence type="ECO:0000256" key="4">
    <source>
        <dbReference type="ARBA" id="ARBA00023136"/>
    </source>
</evidence>
<evidence type="ECO:0008006" key="8">
    <source>
        <dbReference type="Google" id="ProtNLM"/>
    </source>
</evidence>
<evidence type="ECO:0000313" key="7">
    <source>
        <dbReference type="Proteomes" id="UP001188597"/>
    </source>
</evidence>
<feature type="transmembrane region" description="Helical" evidence="5">
    <location>
        <begin position="398"/>
        <end position="419"/>
    </location>
</feature>
<dbReference type="PANTHER" id="PTHR20661:SF0">
    <property type="entry name" value="PHOSPHATIDYLINOSITOL-GLYCAN BIOSYNTHESIS CLASS W PROTEIN"/>
    <property type="match status" value="1"/>
</dbReference>
<dbReference type="GO" id="GO:0072659">
    <property type="term" value="P:protein localization to plasma membrane"/>
    <property type="evidence" value="ECO:0007669"/>
    <property type="project" value="TreeGrafter"/>
</dbReference>
<evidence type="ECO:0000256" key="5">
    <source>
        <dbReference type="SAM" id="Phobius"/>
    </source>
</evidence>
<feature type="transmembrane region" description="Helical" evidence="5">
    <location>
        <begin position="88"/>
        <end position="112"/>
    </location>
</feature>
<reference evidence="6" key="1">
    <citation type="submission" date="2022-12" db="EMBL/GenBank/DDBJ databases">
        <title>Draft genome assemblies for two species of Escallonia (Escalloniales).</title>
        <authorList>
            <person name="Chanderbali A."/>
            <person name="Dervinis C."/>
            <person name="Anghel I."/>
            <person name="Soltis D."/>
            <person name="Soltis P."/>
            <person name="Zapata F."/>
        </authorList>
    </citation>
    <scope>NUCLEOTIDE SEQUENCE</scope>
    <source>
        <strain evidence="6">UCBG64.0493</strain>
        <tissue evidence="6">Leaf</tissue>
    </source>
</reference>
<accession>A0AA88XFU5</accession>
<name>A0AA88XFU5_9ASTE</name>
<dbReference type="GO" id="GO:0006506">
    <property type="term" value="P:GPI anchor biosynthetic process"/>
    <property type="evidence" value="ECO:0007669"/>
    <property type="project" value="InterPro"/>
</dbReference>
<gene>
    <name evidence="6" type="ORF">RJ639_000709</name>
</gene>
<dbReference type="InterPro" id="IPR009447">
    <property type="entry name" value="PIGW/GWT1"/>
</dbReference>
<keyword evidence="2 5" id="KW-0812">Transmembrane</keyword>
<feature type="transmembrane region" description="Helical" evidence="5">
    <location>
        <begin position="303"/>
        <end position="320"/>
    </location>
</feature>
<dbReference type="Pfam" id="PF06423">
    <property type="entry name" value="GWT1"/>
    <property type="match status" value="1"/>
</dbReference>
<comment type="caution">
    <text evidence="6">The sequence shown here is derived from an EMBL/GenBank/DDBJ whole genome shotgun (WGS) entry which is preliminary data.</text>
</comment>
<comment type="subcellular location">
    <subcellularLocation>
        <location evidence="1">Membrane</location>
        <topology evidence="1">Multi-pass membrane protein</topology>
    </subcellularLocation>
</comment>
<feature type="non-terminal residue" evidence="6">
    <location>
        <position position="1"/>
    </location>
</feature>
<keyword evidence="7" id="KW-1185">Reference proteome</keyword>
<dbReference type="PIRSF" id="PIRSF017321">
    <property type="entry name" value="GWT1"/>
    <property type="match status" value="1"/>
</dbReference>
<dbReference type="GO" id="GO:0032216">
    <property type="term" value="F:glucosaminyl-phosphatidylinositol O-acyltransferase activity"/>
    <property type="evidence" value="ECO:0007669"/>
    <property type="project" value="TreeGrafter"/>
</dbReference>
<evidence type="ECO:0000313" key="6">
    <source>
        <dbReference type="EMBL" id="KAK3041575.1"/>
    </source>
</evidence>
<dbReference type="GO" id="GO:0005783">
    <property type="term" value="C:endoplasmic reticulum"/>
    <property type="evidence" value="ECO:0007669"/>
    <property type="project" value="TreeGrafter"/>
</dbReference>
<evidence type="ECO:0000256" key="3">
    <source>
        <dbReference type="ARBA" id="ARBA00022989"/>
    </source>
</evidence>
<organism evidence="6 7">
    <name type="scientific">Escallonia herrerae</name>
    <dbReference type="NCBI Taxonomy" id="1293975"/>
    <lineage>
        <taxon>Eukaryota</taxon>
        <taxon>Viridiplantae</taxon>
        <taxon>Streptophyta</taxon>
        <taxon>Embryophyta</taxon>
        <taxon>Tracheophyta</taxon>
        <taxon>Spermatophyta</taxon>
        <taxon>Magnoliopsida</taxon>
        <taxon>eudicotyledons</taxon>
        <taxon>Gunneridae</taxon>
        <taxon>Pentapetalae</taxon>
        <taxon>asterids</taxon>
        <taxon>campanulids</taxon>
        <taxon>Escalloniales</taxon>
        <taxon>Escalloniaceae</taxon>
        <taxon>Escallonia</taxon>
    </lineage>
</organism>
<dbReference type="PANTHER" id="PTHR20661">
    <property type="entry name" value="PHOSPHATIDYLINOSITOL-GLYCAN BIOSYNTHESIS CLASS W PROTEIN"/>
    <property type="match status" value="1"/>
</dbReference>
<dbReference type="EMBL" id="JAVXUP010000031">
    <property type="protein sequence ID" value="KAK3041575.1"/>
    <property type="molecule type" value="Genomic_DNA"/>
</dbReference>
<keyword evidence="4 5" id="KW-0472">Membrane</keyword>